<comment type="catalytic activity">
    <reaction evidence="5 6">
        <text>Exonucleolytic cleavage in either 5'- to 3'- or 3'- to 5'-direction to yield nucleoside 5'-phosphates.</text>
        <dbReference type="EC" id="3.1.11.6"/>
    </reaction>
</comment>
<dbReference type="CDD" id="cd04489">
    <property type="entry name" value="ExoVII_LU_OBF"/>
    <property type="match status" value="1"/>
</dbReference>
<dbReference type="GO" id="GO:0003676">
    <property type="term" value="F:nucleic acid binding"/>
    <property type="evidence" value="ECO:0007669"/>
    <property type="project" value="InterPro"/>
</dbReference>
<keyword evidence="4 5" id="KW-0269">Exonuclease</keyword>
<dbReference type="RefSeq" id="WP_052220122.1">
    <property type="nucleotide sequence ID" value="NZ_LHUR01000011.1"/>
</dbReference>
<evidence type="ECO:0000256" key="3">
    <source>
        <dbReference type="ARBA" id="ARBA00022801"/>
    </source>
</evidence>
<evidence type="ECO:0000259" key="8">
    <source>
        <dbReference type="Pfam" id="PF13742"/>
    </source>
</evidence>
<comment type="caution">
    <text evidence="9">The sequence shown here is derived from an EMBL/GenBank/DDBJ whole genome shotgun (WGS) entry which is preliminary data.</text>
</comment>
<dbReference type="STRING" id="36844.SAMN04488501_104194"/>
<comment type="function">
    <text evidence="5">Bidirectionally degrades single-stranded DNA into large acid-insoluble oligonucleotides, which are then degraded further into small acid-soluble oligonucleotides.</text>
</comment>
<dbReference type="PANTHER" id="PTHR30008:SF0">
    <property type="entry name" value="EXODEOXYRIBONUCLEASE 7 LARGE SUBUNIT"/>
    <property type="match status" value="1"/>
</dbReference>
<comment type="subunit">
    <text evidence="5">Heterooligomer composed of large and small subunits.</text>
</comment>
<organism evidence="9 10">
    <name type="scientific">Clostridium homopropionicum DSM 5847</name>
    <dbReference type="NCBI Taxonomy" id="1121318"/>
    <lineage>
        <taxon>Bacteria</taxon>
        <taxon>Bacillati</taxon>
        <taxon>Bacillota</taxon>
        <taxon>Clostridia</taxon>
        <taxon>Eubacteriales</taxon>
        <taxon>Clostridiaceae</taxon>
        <taxon>Clostridium</taxon>
    </lineage>
</organism>
<feature type="domain" description="Exonuclease VII large subunit C-terminal" evidence="7">
    <location>
        <begin position="124"/>
        <end position="341"/>
    </location>
</feature>
<dbReference type="Proteomes" id="UP000037043">
    <property type="component" value="Unassembled WGS sequence"/>
</dbReference>
<dbReference type="PANTHER" id="PTHR30008">
    <property type="entry name" value="EXODEOXYRIBONUCLEASE 7 LARGE SUBUNIT"/>
    <property type="match status" value="1"/>
</dbReference>
<dbReference type="InterPro" id="IPR025824">
    <property type="entry name" value="OB-fold_nuc-bd_dom"/>
</dbReference>
<evidence type="ECO:0000256" key="5">
    <source>
        <dbReference type="HAMAP-Rule" id="MF_00378"/>
    </source>
</evidence>
<gene>
    <name evidence="5 9" type="primary">xseA</name>
    <name evidence="9" type="ORF">CLHOM_05260</name>
</gene>
<protein>
    <recommendedName>
        <fullName evidence="5">Exodeoxyribonuclease 7 large subunit</fullName>
        <ecNumber evidence="5">3.1.11.6</ecNumber>
    </recommendedName>
    <alternativeName>
        <fullName evidence="5">Exodeoxyribonuclease VII large subunit</fullName>
        <shortName evidence="5">Exonuclease VII large subunit</shortName>
    </alternativeName>
</protein>
<dbReference type="NCBIfam" id="TIGR00237">
    <property type="entry name" value="xseA"/>
    <property type="match status" value="1"/>
</dbReference>
<feature type="domain" description="OB-fold nucleic acid binding" evidence="8">
    <location>
        <begin position="6"/>
        <end position="100"/>
    </location>
</feature>
<evidence type="ECO:0000256" key="4">
    <source>
        <dbReference type="ARBA" id="ARBA00022839"/>
    </source>
</evidence>
<dbReference type="InterPro" id="IPR003753">
    <property type="entry name" value="Exonuc_VII_L"/>
</dbReference>
<name>A0A0L6ZDR7_9CLOT</name>
<proteinExistence type="inferred from homology"/>
<reference evidence="10" key="1">
    <citation type="submission" date="2015-08" db="EMBL/GenBank/DDBJ databases">
        <title>Genome sequence of the strict anaerobe Clostridium homopropionicum LuHBu1 (DSM 5847T).</title>
        <authorList>
            <person name="Poehlein A."/>
            <person name="Beck M."/>
            <person name="Schiel-Bengelsdorf B."/>
            <person name="Bengelsdorf F.R."/>
            <person name="Daniel R."/>
            <person name="Duerre P."/>
        </authorList>
    </citation>
    <scope>NUCLEOTIDE SEQUENCE [LARGE SCALE GENOMIC DNA]</scope>
    <source>
        <strain evidence="10">DSM 5847</strain>
    </source>
</reference>
<comment type="subcellular location">
    <subcellularLocation>
        <location evidence="5 6">Cytoplasm</location>
    </subcellularLocation>
</comment>
<dbReference type="EMBL" id="LHUR01000011">
    <property type="protein sequence ID" value="KOA20938.1"/>
    <property type="molecule type" value="Genomic_DNA"/>
</dbReference>
<accession>A0A0L6ZDR7</accession>
<dbReference type="AlphaFoldDB" id="A0A0L6ZDR7"/>
<sequence>MQIKTLTVSQLNTYIKKIFDNDFILRNASIKGEISNIKLHSTGHIYFSLKDQQSKINCIMFKTYTNSLDFIPENGDNVIIRGRVSLYHSEGVYQFYCEEMKKEGIGDLHIAFENLKNKLIKEGLFDQKYKKQIPKFLNKIGIITSPTGAAIRDIINVSRRRNPNIDILIYPSLVQGTNASNQLIEGIRYLDKREDIDLIILARGGGSIEELWAFNDEALAYEIFNCKKPIVSAIGHETDFTIADFVSDLRAPTPSAAAEITVYSLEDLTERIESYTERLKRITNSTILNKTNYFNIQFNKLKLNNPINFIANEYIRLDNIKERLKLWISTKIEKKKEYISKCNSLLEANNPMNIIDKGFSIIHKDKNKLVTKVDEIKQGDLLKVYLRDGSVSFTVNLIEKNKRT</sequence>
<evidence type="ECO:0000256" key="1">
    <source>
        <dbReference type="ARBA" id="ARBA00022490"/>
    </source>
</evidence>
<keyword evidence="10" id="KW-1185">Reference proteome</keyword>
<keyword evidence="1 5" id="KW-0963">Cytoplasm</keyword>
<keyword evidence="2 5" id="KW-0540">Nuclease</keyword>
<comment type="similarity">
    <text evidence="5 6">Belongs to the XseA family.</text>
</comment>
<dbReference type="HAMAP" id="MF_00378">
    <property type="entry name" value="Exonuc_7_L"/>
    <property type="match status" value="1"/>
</dbReference>
<evidence type="ECO:0000259" key="7">
    <source>
        <dbReference type="Pfam" id="PF02601"/>
    </source>
</evidence>
<evidence type="ECO:0000313" key="9">
    <source>
        <dbReference type="EMBL" id="KOA20938.1"/>
    </source>
</evidence>
<dbReference type="GO" id="GO:0006308">
    <property type="term" value="P:DNA catabolic process"/>
    <property type="evidence" value="ECO:0007669"/>
    <property type="project" value="UniProtKB-UniRule"/>
</dbReference>
<dbReference type="Pfam" id="PF13742">
    <property type="entry name" value="tRNA_anti_2"/>
    <property type="match status" value="1"/>
</dbReference>
<dbReference type="Pfam" id="PF02601">
    <property type="entry name" value="Exonuc_VII_L"/>
    <property type="match status" value="1"/>
</dbReference>
<dbReference type="GO" id="GO:0009318">
    <property type="term" value="C:exodeoxyribonuclease VII complex"/>
    <property type="evidence" value="ECO:0007669"/>
    <property type="project" value="UniProtKB-UniRule"/>
</dbReference>
<dbReference type="InterPro" id="IPR020579">
    <property type="entry name" value="Exonuc_VII_lsu_C"/>
</dbReference>
<dbReference type="EC" id="3.1.11.6" evidence="5"/>
<dbReference type="GO" id="GO:0008855">
    <property type="term" value="F:exodeoxyribonuclease VII activity"/>
    <property type="evidence" value="ECO:0007669"/>
    <property type="project" value="UniProtKB-UniRule"/>
</dbReference>
<evidence type="ECO:0000256" key="6">
    <source>
        <dbReference type="RuleBase" id="RU004355"/>
    </source>
</evidence>
<evidence type="ECO:0000313" key="10">
    <source>
        <dbReference type="Proteomes" id="UP000037043"/>
    </source>
</evidence>
<dbReference type="PATRIC" id="fig|1121318.3.peg.529"/>
<dbReference type="GO" id="GO:0005737">
    <property type="term" value="C:cytoplasm"/>
    <property type="evidence" value="ECO:0007669"/>
    <property type="project" value="UniProtKB-SubCell"/>
</dbReference>
<evidence type="ECO:0000256" key="2">
    <source>
        <dbReference type="ARBA" id="ARBA00022722"/>
    </source>
</evidence>
<keyword evidence="3 5" id="KW-0378">Hydrolase</keyword>